<proteinExistence type="predicted"/>
<protein>
    <recommendedName>
        <fullName evidence="4">Secreted protein</fullName>
    </recommendedName>
</protein>
<evidence type="ECO:0008006" key="4">
    <source>
        <dbReference type="Google" id="ProtNLM"/>
    </source>
</evidence>
<dbReference type="EMBL" id="JARIHO010000006">
    <property type="protein sequence ID" value="KAJ7359721.1"/>
    <property type="molecule type" value="Genomic_DNA"/>
</dbReference>
<evidence type="ECO:0000313" key="2">
    <source>
        <dbReference type="EMBL" id="KAJ7359721.1"/>
    </source>
</evidence>
<feature type="signal peptide" evidence="1">
    <location>
        <begin position="1"/>
        <end position="22"/>
    </location>
</feature>
<name>A0AAD7AIS8_9AGAR</name>
<reference evidence="2" key="1">
    <citation type="submission" date="2023-03" db="EMBL/GenBank/DDBJ databases">
        <title>Massive genome expansion in bonnet fungi (Mycena s.s.) driven by repeated elements and novel gene families across ecological guilds.</title>
        <authorList>
            <consortium name="Lawrence Berkeley National Laboratory"/>
            <person name="Harder C.B."/>
            <person name="Miyauchi S."/>
            <person name="Viragh M."/>
            <person name="Kuo A."/>
            <person name="Thoen E."/>
            <person name="Andreopoulos B."/>
            <person name="Lu D."/>
            <person name="Skrede I."/>
            <person name="Drula E."/>
            <person name="Henrissat B."/>
            <person name="Morin E."/>
            <person name="Kohler A."/>
            <person name="Barry K."/>
            <person name="LaButti K."/>
            <person name="Morin E."/>
            <person name="Salamov A."/>
            <person name="Lipzen A."/>
            <person name="Mereny Z."/>
            <person name="Hegedus B."/>
            <person name="Baldrian P."/>
            <person name="Stursova M."/>
            <person name="Weitz H."/>
            <person name="Taylor A."/>
            <person name="Grigoriev I.V."/>
            <person name="Nagy L.G."/>
            <person name="Martin F."/>
            <person name="Kauserud H."/>
        </authorList>
    </citation>
    <scope>NUCLEOTIDE SEQUENCE</scope>
    <source>
        <strain evidence="2">CBHHK002</strain>
    </source>
</reference>
<accession>A0AAD7AIS8</accession>
<organism evidence="2 3">
    <name type="scientific">Mycena albidolilacea</name>
    <dbReference type="NCBI Taxonomy" id="1033008"/>
    <lineage>
        <taxon>Eukaryota</taxon>
        <taxon>Fungi</taxon>
        <taxon>Dikarya</taxon>
        <taxon>Basidiomycota</taxon>
        <taxon>Agaricomycotina</taxon>
        <taxon>Agaricomycetes</taxon>
        <taxon>Agaricomycetidae</taxon>
        <taxon>Agaricales</taxon>
        <taxon>Marasmiineae</taxon>
        <taxon>Mycenaceae</taxon>
        <taxon>Mycena</taxon>
    </lineage>
</organism>
<keyword evidence="1" id="KW-0732">Signal</keyword>
<gene>
    <name evidence="2" type="ORF">DFH08DRAFT_846816</name>
</gene>
<comment type="caution">
    <text evidence="2">The sequence shown here is derived from an EMBL/GenBank/DDBJ whole genome shotgun (WGS) entry which is preliminary data.</text>
</comment>
<sequence length="88" mass="9829">MKRTWGTAVSTWLALSSWTLRTLIPISNLHPRDTRTAHRDTIFSFIFDSGYQDALGSKNSSHIASPVVLIFLTECVEGDGRWYSGVKG</sequence>
<evidence type="ECO:0000313" key="3">
    <source>
        <dbReference type="Proteomes" id="UP001218218"/>
    </source>
</evidence>
<dbReference type="Proteomes" id="UP001218218">
    <property type="component" value="Unassembled WGS sequence"/>
</dbReference>
<keyword evidence="3" id="KW-1185">Reference proteome</keyword>
<feature type="chain" id="PRO_5041938746" description="Secreted protein" evidence="1">
    <location>
        <begin position="23"/>
        <end position="88"/>
    </location>
</feature>
<evidence type="ECO:0000256" key="1">
    <source>
        <dbReference type="SAM" id="SignalP"/>
    </source>
</evidence>
<dbReference type="AlphaFoldDB" id="A0AAD7AIS8"/>